<dbReference type="RefSeq" id="WP_091835931.1">
    <property type="nucleotide sequence ID" value="NZ_FPAA01000004.1"/>
</dbReference>
<dbReference type="OrthoDB" id="9795206at2"/>
<dbReference type="Pfam" id="PF13523">
    <property type="entry name" value="Acetyltransf_8"/>
    <property type="match status" value="1"/>
</dbReference>
<reference evidence="3" key="1">
    <citation type="submission" date="2016-10" db="EMBL/GenBank/DDBJ databases">
        <authorList>
            <person name="Varghese N."/>
            <person name="Submissions S."/>
        </authorList>
    </citation>
    <scope>NUCLEOTIDE SEQUENCE [LARGE SCALE GENOMIC DNA]</scope>
    <source>
        <strain evidence="3">DSM 45789</strain>
    </source>
</reference>
<dbReference type="InterPro" id="IPR016181">
    <property type="entry name" value="Acyl_CoA_acyltransferase"/>
</dbReference>
<evidence type="ECO:0000313" key="2">
    <source>
        <dbReference type="EMBL" id="SFS60489.1"/>
    </source>
</evidence>
<feature type="domain" description="N-acetyltransferase" evidence="1">
    <location>
        <begin position="7"/>
        <end position="177"/>
    </location>
</feature>
<dbReference type="GO" id="GO:0016747">
    <property type="term" value="F:acyltransferase activity, transferring groups other than amino-acyl groups"/>
    <property type="evidence" value="ECO:0007669"/>
    <property type="project" value="InterPro"/>
</dbReference>
<evidence type="ECO:0000259" key="1">
    <source>
        <dbReference type="PROSITE" id="PS51186"/>
    </source>
</evidence>
<keyword evidence="3" id="KW-1185">Reference proteome</keyword>
<name>A0A1I6R734_9BACL</name>
<dbReference type="PROSITE" id="PS51186">
    <property type="entry name" value="GNAT"/>
    <property type="match status" value="1"/>
</dbReference>
<protein>
    <submittedName>
        <fullName evidence="2">Aminoglycoside 6'-N-acetyltransferase</fullName>
    </submittedName>
</protein>
<organism evidence="2 3">
    <name type="scientific">Marininema halotolerans</name>
    <dbReference type="NCBI Taxonomy" id="1155944"/>
    <lineage>
        <taxon>Bacteria</taxon>
        <taxon>Bacillati</taxon>
        <taxon>Bacillota</taxon>
        <taxon>Bacilli</taxon>
        <taxon>Bacillales</taxon>
        <taxon>Thermoactinomycetaceae</taxon>
        <taxon>Marininema</taxon>
    </lineage>
</organism>
<dbReference type="Gene3D" id="3.40.630.30">
    <property type="match status" value="1"/>
</dbReference>
<dbReference type="EMBL" id="FPAA01000004">
    <property type="protein sequence ID" value="SFS60489.1"/>
    <property type="molecule type" value="Genomic_DNA"/>
</dbReference>
<keyword evidence="2" id="KW-0808">Transferase</keyword>
<dbReference type="Proteomes" id="UP000198660">
    <property type="component" value="Unassembled WGS sequence"/>
</dbReference>
<evidence type="ECO:0000313" key="3">
    <source>
        <dbReference type="Proteomes" id="UP000198660"/>
    </source>
</evidence>
<dbReference type="AlphaFoldDB" id="A0A1I6R734"/>
<dbReference type="PANTHER" id="PTHR43415:SF3">
    <property type="entry name" value="GNAT-FAMILY ACETYLTRANSFERASE"/>
    <property type="match status" value="1"/>
</dbReference>
<proteinExistence type="predicted"/>
<dbReference type="SUPFAM" id="SSF55729">
    <property type="entry name" value="Acyl-CoA N-acyltransferases (Nat)"/>
    <property type="match status" value="1"/>
</dbReference>
<dbReference type="PANTHER" id="PTHR43415">
    <property type="entry name" value="SPERMIDINE N(1)-ACETYLTRANSFERASE"/>
    <property type="match status" value="1"/>
</dbReference>
<accession>A0A1I6R734</accession>
<sequence>MISNGSISIRKMTHCQNDFSLLFKWFNDKEVLSYIEGPASCYTYEEIVSKYGPRAKGKHYVTPCIVNYNDSPIGYLQFYLLQEDEIQKYGARLELPPYGLDIVIGETRYWNMGIGTGALKLILRHLFEQGIKEIFIDPQTWNIRAIRSYEKCGFRKTKILYQHERFNGEYKDNQLIKLIILIISTNYGIDRKISSIKQKIISGVLIILKLDDGGRV</sequence>
<gene>
    <name evidence="2" type="ORF">SAMN05444972_104203</name>
</gene>
<dbReference type="InterPro" id="IPR000182">
    <property type="entry name" value="GNAT_dom"/>
</dbReference>